<sequence>MDLKNRYAIGQGRLDQVELLSDDESSDYYSQEDHDELNKIEGRIKDLISKYESCGFLNTRQMTDSYAKLFHENLNWDEYAKSSYLTLGEFIQETWNETFKVNVCSKDNVTWIGLKVSNIPRDVYDPFLKMNVPPVSPYPTKYDEIYFDIQVWNSRYDPEEERANQMKFHQAEKVLWKIRHLIKNGTVIRTCCIELLYFSMYRETIPQITGYSTLTELFNDSIILKRKDGRNVKDAFITIKTDDQKCGHLLKKSKGAQENDGISELQRAVCSLLIGEYFGDVLY</sequence>
<name>A0A397U4G5_9GLOM</name>
<dbReference type="AlphaFoldDB" id="A0A397U4G5"/>
<accession>A0A397U4G5</accession>
<dbReference type="Proteomes" id="UP000266673">
    <property type="component" value="Unassembled WGS sequence"/>
</dbReference>
<gene>
    <name evidence="1" type="ORF">C2G38_2150059</name>
</gene>
<organism evidence="1 2">
    <name type="scientific">Gigaspora rosea</name>
    <dbReference type="NCBI Taxonomy" id="44941"/>
    <lineage>
        <taxon>Eukaryota</taxon>
        <taxon>Fungi</taxon>
        <taxon>Fungi incertae sedis</taxon>
        <taxon>Mucoromycota</taxon>
        <taxon>Glomeromycotina</taxon>
        <taxon>Glomeromycetes</taxon>
        <taxon>Diversisporales</taxon>
        <taxon>Gigasporaceae</taxon>
        <taxon>Gigaspora</taxon>
    </lineage>
</organism>
<dbReference type="OrthoDB" id="2318536at2759"/>
<comment type="caution">
    <text evidence="1">The sequence shown here is derived from an EMBL/GenBank/DDBJ whole genome shotgun (WGS) entry which is preliminary data.</text>
</comment>
<evidence type="ECO:0000313" key="2">
    <source>
        <dbReference type="Proteomes" id="UP000266673"/>
    </source>
</evidence>
<proteinExistence type="predicted"/>
<evidence type="ECO:0000313" key="1">
    <source>
        <dbReference type="EMBL" id="RIB02313.1"/>
    </source>
</evidence>
<reference evidence="1 2" key="1">
    <citation type="submission" date="2018-06" db="EMBL/GenBank/DDBJ databases">
        <title>Comparative genomics reveals the genomic features of Rhizophagus irregularis, R. cerebriforme, R. diaphanum and Gigaspora rosea, and their symbiotic lifestyle signature.</title>
        <authorList>
            <person name="Morin E."/>
            <person name="San Clemente H."/>
            <person name="Chen E.C.H."/>
            <person name="De La Providencia I."/>
            <person name="Hainaut M."/>
            <person name="Kuo A."/>
            <person name="Kohler A."/>
            <person name="Murat C."/>
            <person name="Tang N."/>
            <person name="Roy S."/>
            <person name="Loubradou J."/>
            <person name="Henrissat B."/>
            <person name="Grigoriev I.V."/>
            <person name="Corradi N."/>
            <person name="Roux C."/>
            <person name="Martin F.M."/>
        </authorList>
    </citation>
    <scope>NUCLEOTIDE SEQUENCE [LARGE SCALE GENOMIC DNA]</scope>
    <source>
        <strain evidence="1 2">DAOM 194757</strain>
    </source>
</reference>
<keyword evidence="2" id="KW-1185">Reference proteome</keyword>
<protein>
    <submittedName>
        <fullName evidence="1">Uncharacterized protein</fullName>
    </submittedName>
</protein>
<dbReference type="EMBL" id="QKWP01002738">
    <property type="protein sequence ID" value="RIB02313.1"/>
    <property type="molecule type" value="Genomic_DNA"/>
</dbReference>